<dbReference type="SMART" id="SM00729">
    <property type="entry name" value="Elp3"/>
    <property type="match status" value="1"/>
</dbReference>
<reference evidence="3" key="1">
    <citation type="journal article" date="2008" name="Proc. Natl. Acad. Sci. U.S.A.">
        <title>Complete genome of the uncultured termite group 1 bacteria in a single host protist cell.</title>
        <authorList>
            <person name="Hongoh Y."/>
            <person name="Sharma V.K."/>
            <person name="Prakash T."/>
            <person name="Noda S."/>
            <person name="Taylor T.D."/>
            <person name="Kudo T."/>
            <person name="Sakaki Y."/>
            <person name="Toyoda A."/>
            <person name="Hattori M."/>
            <person name="Ohkuma M."/>
        </authorList>
    </citation>
    <scope>NUCLEOTIDE SEQUENCE [LARGE SCALE GENOMIC DNA]</scope>
    <source>
        <strain evidence="3">Rs-D17 genomovar Ri2008</strain>
    </source>
</reference>
<dbReference type="SUPFAM" id="SSF102114">
    <property type="entry name" value="Radical SAM enzymes"/>
    <property type="match status" value="1"/>
</dbReference>
<dbReference type="CDD" id="cd01335">
    <property type="entry name" value="Radical_SAM"/>
    <property type="match status" value="1"/>
</dbReference>
<protein>
    <submittedName>
        <fullName evidence="2">B12-binding radical SAM protein</fullName>
    </submittedName>
</protein>
<dbReference type="Pfam" id="PF04055">
    <property type="entry name" value="Radical_SAM"/>
    <property type="match status" value="1"/>
</dbReference>
<dbReference type="AlphaFoldDB" id="B1GZC9"/>
<accession>B1GZC9</accession>
<dbReference type="PATRIC" id="fig|471821.5.peg.180"/>
<dbReference type="Pfam" id="PF19864">
    <property type="entry name" value="Radical_SAM_N2"/>
    <property type="match status" value="1"/>
</dbReference>
<dbReference type="RefSeq" id="WP_015423140.1">
    <property type="nucleotide sequence ID" value="NC_020419.1"/>
</dbReference>
<gene>
    <name evidence="2" type="ordered locus">TGRD_125</name>
</gene>
<keyword evidence="3" id="KW-1185">Reference proteome</keyword>
<dbReference type="InterPro" id="IPR058240">
    <property type="entry name" value="rSAM_sf"/>
</dbReference>
<dbReference type="NCBIfam" id="TIGR03960">
    <property type="entry name" value="rSAM_fuse_unch"/>
    <property type="match status" value="1"/>
</dbReference>
<evidence type="ECO:0000259" key="1">
    <source>
        <dbReference type="PROSITE" id="PS51918"/>
    </source>
</evidence>
<dbReference type="InterPro" id="IPR023404">
    <property type="entry name" value="rSAM_horseshoe"/>
</dbReference>
<dbReference type="SFLD" id="SFLDS00029">
    <property type="entry name" value="Radical_SAM"/>
    <property type="match status" value="1"/>
</dbReference>
<dbReference type="EMBL" id="AP009510">
    <property type="protein sequence ID" value="BAG13611.1"/>
    <property type="molecule type" value="Genomic_DNA"/>
</dbReference>
<dbReference type="InterPro" id="IPR006638">
    <property type="entry name" value="Elp3/MiaA/NifB-like_rSAM"/>
</dbReference>
<proteinExistence type="predicted"/>
<dbReference type="NCBIfam" id="TIGR03936">
    <property type="entry name" value="sam_1_link_chp"/>
    <property type="match status" value="1"/>
</dbReference>
<organism evidence="2 3">
    <name type="scientific">Endomicrobium trichonymphae</name>
    <dbReference type="NCBI Taxonomy" id="1408204"/>
    <lineage>
        <taxon>Bacteria</taxon>
        <taxon>Pseudomonadati</taxon>
        <taxon>Elusimicrobiota</taxon>
        <taxon>Endomicrobiia</taxon>
        <taxon>Endomicrobiales</taxon>
        <taxon>Endomicrobiaceae</taxon>
        <taxon>Candidatus Endomicrobiellum</taxon>
    </lineage>
</organism>
<dbReference type="PANTHER" id="PTHR42731">
    <property type="entry name" value="SLL1084 PROTEIN"/>
    <property type="match status" value="1"/>
</dbReference>
<feature type="domain" description="Radical SAM core" evidence="1">
    <location>
        <begin position="276"/>
        <end position="508"/>
    </location>
</feature>
<sequence>MKENTTMENCWKVREKSSCYTQLMKKLSKINEILNIVKKPARYINSELNSHPADMSADFSVVLCFPDIYEVGASNLGIEILYHLINEKKLARCERAFAPDIDLELLLKEKKLSLFSLESGSDLKSFDILGFTIQCELVATNIVNILDLSGISIFSKDRKDDEPLIIAGGPALTNPEPFCDFFDMFVLGDGEEAIENIISVCKESKKAGLSRLETLKNLSKIDGVYAPSFYNVKYNDDNTVKSVIPVSEDIKPVVKKRILNLENAYFPGKKIIPFVKTVHDRLNIEVARGCPGQCRFCQASKYYHPWRQRPPEKLLDLIKKGIQSTGFEEISFSSLSCSDYKNLDELLIETNNLCGKSNLSISLPSLRCNKHSLKVARYVNTSKRPTLTFAPEAGTERMRNVIGKYLSEKQIVETLLTASAMGWKVIKLYFMIGLPTEADEDIAGIERLVKLVRKKAKDLNFNITVSPFVPKAQTAFQWAPMAGADEIKRKINLLNKLLPANVKTHNRRAGILEALIAKGDRRLSSVIYKAWQKGARFDQWTDKFVSDIWDEALAESGIDLNFYVYRNIKYDEILPWEHLNFGMSKEALYKEYTKGINETVDIAAIQSYEAQCILPENYAEIKIPADAPVMRLRLRFSKKGAVRFVSHLEQVEVFRRTARRSGLPVAFTAGFSPQVKSSYGPPLSVGQESSSEYMELYFTQKVNIENVKLEFSKALPDGFRLLDVKKVPLNFPAINILSNISEYKIKNADIAQEKIDKFLSQGLIIVEKTKKGKTVEIDAKPLIKSFKNENSVLKLQLRFSSGKSVRPEAVLKKLLGNQDNSGKIYAVERTNLYIETKNGEIYEP</sequence>
<dbReference type="SFLD" id="SFLDG01082">
    <property type="entry name" value="B12-binding_domain_containing"/>
    <property type="match status" value="1"/>
</dbReference>
<dbReference type="InterPro" id="IPR045784">
    <property type="entry name" value="Radical_SAM_N2"/>
</dbReference>
<evidence type="ECO:0000313" key="3">
    <source>
        <dbReference type="Proteomes" id="UP000001691"/>
    </source>
</evidence>
<name>B1GZC9_ENDTX</name>
<dbReference type="InterPro" id="IPR018768">
    <property type="entry name" value="DUF2344"/>
</dbReference>
<dbReference type="PANTHER" id="PTHR42731:SF1">
    <property type="entry name" value="RADICAL SAM DOMAIN PROTEIN"/>
    <property type="match status" value="1"/>
</dbReference>
<dbReference type="InterPro" id="IPR023862">
    <property type="entry name" value="CHP03960_rSAM"/>
</dbReference>
<dbReference type="HOGENOM" id="CLU_011543_0_0_0"/>
<dbReference type="GO" id="GO:0003824">
    <property type="term" value="F:catalytic activity"/>
    <property type="evidence" value="ECO:0007669"/>
    <property type="project" value="InterPro"/>
</dbReference>
<dbReference type="Pfam" id="PF10105">
    <property type="entry name" value="DUF2344"/>
    <property type="match status" value="1"/>
</dbReference>
<dbReference type="KEGG" id="rsd:TGRD_125"/>
<dbReference type="PROSITE" id="PS51918">
    <property type="entry name" value="RADICAL_SAM"/>
    <property type="match status" value="1"/>
</dbReference>
<dbReference type="GO" id="GO:0051536">
    <property type="term" value="F:iron-sulfur cluster binding"/>
    <property type="evidence" value="ECO:0007669"/>
    <property type="project" value="InterPro"/>
</dbReference>
<evidence type="ECO:0000313" key="2">
    <source>
        <dbReference type="EMBL" id="BAG13611.1"/>
    </source>
</evidence>
<dbReference type="Proteomes" id="UP000001691">
    <property type="component" value="Chromosome"/>
</dbReference>
<dbReference type="Gene3D" id="3.80.30.20">
    <property type="entry name" value="tm_1862 like domain"/>
    <property type="match status" value="1"/>
</dbReference>
<dbReference type="InterPro" id="IPR007197">
    <property type="entry name" value="rSAM"/>
</dbReference>